<dbReference type="InterPro" id="IPR027417">
    <property type="entry name" value="P-loop_NTPase"/>
</dbReference>
<dbReference type="Gene3D" id="3.40.50.300">
    <property type="entry name" value="P-loop containing nucleotide triphosphate hydrolases"/>
    <property type="match status" value="1"/>
</dbReference>
<dbReference type="EnsemblMetazoa" id="G689.1">
    <property type="protein sequence ID" value="G689.1:cds"/>
    <property type="gene ID" value="G689"/>
</dbReference>
<dbReference type="AlphaFoldDB" id="A0A8W8NRC0"/>
<dbReference type="SUPFAM" id="SSF52540">
    <property type="entry name" value="P-loop containing nucleoside triphosphate hydrolases"/>
    <property type="match status" value="1"/>
</dbReference>
<accession>A0A8W8NRC0</accession>
<dbReference type="Proteomes" id="UP000005408">
    <property type="component" value="Unassembled WGS sequence"/>
</dbReference>
<evidence type="ECO:0000313" key="2">
    <source>
        <dbReference type="EnsemblMetazoa" id="G689.1:cds"/>
    </source>
</evidence>
<keyword evidence="1" id="KW-0812">Transmembrane</keyword>
<dbReference type="Gene3D" id="3.30.70.1390">
    <property type="entry name" value="ROC domain from the Parkinson's disease-associated leucine-rich repeat kinase 2"/>
    <property type="match status" value="1"/>
</dbReference>
<evidence type="ECO:0000256" key="1">
    <source>
        <dbReference type="SAM" id="Phobius"/>
    </source>
</evidence>
<protein>
    <submittedName>
        <fullName evidence="2">Uncharacterized protein</fullName>
    </submittedName>
</protein>
<feature type="transmembrane region" description="Helical" evidence="1">
    <location>
        <begin position="186"/>
        <end position="207"/>
    </location>
</feature>
<proteinExistence type="predicted"/>
<keyword evidence="3" id="KW-1185">Reference proteome</keyword>
<sequence>MYELVILFVFGIVTYHYGGTIMGSEIANSVSSCPRNKSELQRASRRLNCTDPNDATNTKNRYHCLPVHGLTTLLEFCYNQTRPRVVNGLCMVYVQSKYILDGYNCATFDKGCPNDKYFSDETYLFPYCTDIDPIRKCYVADPSCRITTILSTDLPYTGTILTKGTYASSTTAADKQTENENGGVPIFISTLVVMVIIIIAALILYKYKLRRTYHLRKDSNKTQEESPLLDGNIEAEIENLKINFILEKLPKDSSKFPLIANKLKIPTEILFWTKENRKRFVDSMTAGKISVYSGRGMVVGCAEAGKTTLVKKLKGEKDLHTESTSGIEIHSHVFKLYTNKSTNESTIIVCKEQEKSKGSLCITPKTLNQQENVGTEVLPSVSESTEKPALTPDNIELQETKYTLKTSTSSILIVENETLRIQDGNGEGNTLEDRLSHPRALYILVVDMSKNLDDLATHACTETDLIYSHWTNADYIRYWLGSIHTHSSKTAPVILVASHSERIGVDLKKRGNS</sequence>
<evidence type="ECO:0000313" key="3">
    <source>
        <dbReference type="Proteomes" id="UP000005408"/>
    </source>
</evidence>
<keyword evidence="1" id="KW-1133">Transmembrane helix</keyword>
<organism evidence="2 3">
    <name type="scientific">Magallana gigas</name>
    <name type="common">Pacific oyster</name>
    <name type="synonym">Crassostrea gigas</name>
    <dbReference type="NCBI Taxonomy" id="29159"/>
    <lineage>
        <taxon>Eukaryota</taxon>
        <taxon>Metazoa</taxon>
        <taxon>Spiralia</taxon>
        <taxon>Lophotrochozoa</taxon>
        <taxon>Mollusca</taxon>
        <taxon>Bivalvia</taxon>
        <taxon>Autobranchia</taxon>
        <taxon>Pteriomorphia</taxon>
        <taxon>Ostreida</taxon>
        <taxon>Ostreoidea</taxon>
        <taxon>Ostreidae</taxon>
        <taxon>Magallana</taxon>
    </lineage>
</organism>
<name>A0A8W8NRC0_MAGGI</name>
<reference evidence="2" key="1">
    <citation type="submission" date="2022-08" db="UniProtKB">
        <authorList>
            <consortium name="EnsemblMetazoa"/>
        </authorList>
    </citation>
    <scope>IDENTIFICATION</scope>
    <source>
        <strain evidence="2">05x7-T-G4-1.051#20</strain>
    </source>
</reference>
<keyword evidence="1" id="KW-0472">Membrane</keyword>